<protein>
    <submittedName>
        <fullName evidence="2">Uncharacterized protein</fullName>
    </submittedName>
</protein>
<gene>
    <name evidence="2" type="ORF">EFP84_00200</name>
</gene>
<dbReference type="Proteomes" id="UP000276407">
    <property type="component" value="Chromosome 1"/>
</dbReference>
<organism evidence="2 3">
    <name type="scientific">Leptospira kmetyi</name>
    <dbReference type="NCBI Taxonomy" id="408139"/>
    <lineage>
        <taxon>Bacteria</taxon>
        <taxon>Pseudomonadati</taxon>
        <taxon>Spirochaetota</taxon>
        <taxon>Spirochaetia</taxon>
        <taxon>Leptospirales</taxon>
        <taxon>Leptospiraceae</taxon>
        <taxon>Leptospira</taxon>
    </lineage>
</organism>
<evidence type="ECO:0000313" key="2">
    <source>
        <dbReference type="EMBL" id="AYV54080.1"/>
    </source>
</evidence>
<sequence length="69" mass="8051">MEDSVLEEKENPYKIDRSIRFFKPKSQIPKRNEARFKQGRNAFFTRNGSPEGNILFPTGSRPKLSFSET</sequence>
<evidence type="ECO:0000256" key="1">
    <source>
        <dbReference type="SAM" id="MobiDB-lite"/>
    </source>
</evidence>
<evidence type="ECO:0000313" key="3">
    <source>
        <dbReference type="Proteomes" id="UP000276407"/>
    </source>
</evidence>
<dbReference type="EMBL" id="CP033614">
    <property type="protein sequence ID" value="AYV54080.1"/>
    <property type="molecule type" value="Genomic_DNA"/>
</dbReference>
<dbReference type="KEGG" id="lkm:EFP84_00200"/>
<dbReference type="AlphaFoldDB" id="A0AAD0UJS8"/>
<feature type="region of interest" description="Disordered" evidence="1">
    <location>
        <begin position="43"/>
        <end position="69"/>
    </location>
</feature>
<accession>A0AAD0UJS8</accession>
<reference evidence="2 3" key="1">
    <citation type="submission" date="2018-11" db="EMBL/GenBank/DDBJ databases">
        <title>Complete genome sequence of Leptospira kmetyi isolate LS 001/16 from soil sample associated with a leptospirosis patient in Kelantan.</title>
        <authorList>
            <person name="Muhammad Yusoff F."/>
            <person name="Muhammad Yusoff S."/>
            <person name="Ahmad M.N."/>
            <person name="Yusof N.Y."/>
            <person name="Aziah I."/>
        </authorList>
    </citation>
    <scope>NUCLEOTIDE SEQUENCE [LARGE SCALE GENOMIC DNA]</scope>
    <source>
        <strain evidence="2 3">LS 001/16</strain>
    </source>
</reference>
<proteinExistence type="predicted"/>
<name>A0AAD0UJS8_9LEPT</name>